<accession>A0A7X6I2B5</accession>
<feature type="transmembrane region" description="Helical" evidence="1">
    <location>
        <begin position="63"/>
        <end position="83"/>
    </location>
</feature>
<reference evidence="2 3" key="1">
    <citation type="submission" date="2020-03" db="EMBL/GenBank/DDBJ databases">
        <title>Bacterial samples isolated from urine from healthy bovine heifers (Gyr breed).</title>
        <authorList>
            <person name="Giannattasio-Ferraz S."/>
            <person name="Maskeri L."/>
            <person name="Penido A."/>
            <person name="Barbosa-Stancioli E.F."/>
            <person name="Putonti C."/>
        </authorList>
    </citation>
    <scope>NUCLEOTIDE SEQUENCE [LARGE SCALE GENOMIC DNA]</scope>
    <source>
        <strain evidence="2 3">UFMG-H7</strain>
    </source>
</reference>
<comment type="caution">
    <text evidence="2">The sequence shown here is derived from an EMBL/GenBank/DDBJ whole genome shotgun (WGS) entry which is preliminary data.</text>
</comment>
<organism evidence="2 3">
    <name type="scientific">Vagococcus fluvialis</name>
    <dbReference type="NCBI Taxonomy" id="2738"/>
    <lineage>
        <taxon>Bacteria</taxon>
        <taxon>Bacillati</taxon>
        <taxon>Bacillota</taxon>
        <taxon>Bacilli</taxon>
        <taxon>Lactobacillales</taxon>
        <taxon>Enterococcaceae</taxon>
        <taxon>Vagococcus</taxon>
    </lineage>
</organism>
<dbReference type="EMBL" id="JAAVMB010000002">
    <property type="protein sequence ID" value="NKC67030.1"/>
    <property type="molecule type" value="Genomic_DNA"/>
</dbReference>
<dbReference type="RefSeq" id="WP_167806299.1">
    <property type="nucleotide sequence ID" value="NZ_CP081459.1"/>
</dbReference>
<keyword evidence="1" id="KW-0472">Membrane</keyword>
<sequence>MKKLDKHEQKIPLEVGVFLLLALCMGQNILLNGAVSPEAFVFTNIVALMGVTLGLLGSSIVIVSLNFIVVAVGIFILFFQPVIMMLPLKFFYCFSIPIYSFIAYEISKSLLMRKGLISGREDIARYLHNTDSTTGLRSEAAFYKKYKQYTESLKVRQTDDTRKLGLVMFQIDFFEQYMYQDKEATKKILEEMAETLVYTRYPEELFFHLDKGVFIVLTVLNKETNEKKVWYKMNKITKVQMNLIPYKGSDATHDITVKMGELIIQADEELTVEQALGRLSRRVEADLSAEYIA</sequence>
<gene>
    <name evidence="2" type="ORF">HED35_02900</name>
</gene>
<evidence type="ECO:0000313" key="3">
    <source>
        <dbReference type="Proteomes" id="UP000521358"/>
    </source>
</evidence>
<evidence type="ECO:0000256" key="1">
    <source>
        <dbReference type="SAM" id="Phobius"/>
    </source>
</evidence>
<evidence type="ECO:0000313" key="2">
    <source>
        <dbReference type="EMBL" id="NKC67030.1"/>
    </source>
</evidence>
<dbReference type="Gene3D" id="3.30.70.270">
    <property type="match status" value="1"/>
</dbReference>
<proteinExistence type="predicted"/>
<dbReference type="InterPro" id="IPR043128">
    <property type="entry name" value="Rev_trsase/Diguanyl_cyclase"/>
</dbReference>
<feature type="transmembrane region" description="Helical" evidence="1">
    <location>
        <begin position="39"/>
        <end position="56"/>
    </location>
</feature>
<dbReference type="Proteomes" id="UP000521358">
    <property type="component" value="Unassembled WGS sequence"/>
</dbReference>
<protein>
    <submittedName>
        <fullName evidence="2">Diguanylate cyclase</fullName>
    </submittedName>
</protein>
<keyword evidence="1" id="KW-0812">Transmembrane</keyword>
<feature type="transmembrane region" description="Helical" evidence="1">
    <location>
        <begin position="12"/>
        <end position="33"/>
    </location>
</feature>
<name>A0A7X6I2B5_9ENTE</name>
<keyword evidence="1" id="KW-1133">Transmembrane helix</keyword>
<dbReference type="AlphaFoldDB" id="A0A7X6I2B5"/>